<accession>A0A8J7RTD1</accession>
<dbReference type="EMBL" id="JAGGKE010000001">
    <property type="protein sequence ID" value="MBP1900535.1"/>
    <property type="molecule type" value="Genomic_DNA"/>
</dbReference>
<dbReference type="InterPro" id="IPR055713">
    <property type="entry name" value="DUF7289"/>
</dbReference>
<evidence type="ECO:0000313" key="3">
    <source>
        <dbReference type="EMBL" id="MBP1900535.1"/>
    </source>
</evidence>
<keyword evidence="1" id="KW-0812">Transmembrane</keyword>
<feature type="domain" description="DUF7305" evidence="2">
    <location>
        <begin position="396"/>
        <end position="603"/>
    </location>
</feature>
<comment type="caution">
    <text evidence="3">The sequence shown here is derived from an EMBL/GenBank/DDBJ whole genome shotgun (WGS) entry which is preliminary data.</text>
</comment>
<keyword evidence="4" id="KW-1185">Reference proteome</keyword>
<sequence>MSGRDRGAAAERAQSEVLGTVLLLGLTVAVVGTTVALGGAALDDSQRTADLQRAEGAMTQMDSKASLVAHGGSPSQRVSFGSGGGDLSVDHDAGRMVIAENETGDEIVNASLGALVYERDGTRIAYQGGGVWRSDGNRSRMVSAPEFHYRGETLTVPLVTIAENATADGGDVTLTSEGSPVGHVAENPVVDDIRVTVTGDYHEGWASFFETRTDTQIVDRNNGSVTVLLRSDLVGTGVSYSMGTLGSSTFDLRSIGSLTADSYDSANETDPFKSRDNAVIAAGGEIDSPRGGKSEYVTIRGDLLARYDIHPNPNGIQNGDHPINVTGNVTQRATIDDPEPVDGYLVSAFDKYDARYGNATATTYESWSELGDDAPITDRSAVEDGLDVSGGSETYRVEDAEVTTSGDGGLSVDGGTVTLEAGGDHAGFRFDDLDLSGGELVLDVTEGDLDLRVDDDFAMSGSGSNPAKLTVVGDGNVRIYASDDLSIEDHSEVSVSEGAELRLFHDDPDGDIQIGGEDGGEGVTVSTGPNEPASSFWLFSNADDLEFDGEDAPVDITGVVYAPNANVDDAEGDITIRGALTVDGFDDIDDARFTMRYDEALETAEVFDEVEDVPTINYLHVSTQEIRIEDD</sequence>
<feature type="transmembrane region" description="Helical" evidence="1">
    <location>
        <begin position="21"/>
        <end position="42"/>
    </location>
</feature>
<organism evidence="3 4">
    <name type="scientific">Halorubrum trapanicum</name>
    <dbReference type="NCBI Taxonomy" id="29284"/>
    <lineage>
        <taxon>Archaea</taxon>
        <taxon>Methanobacteriati</taxon>
        <taxon>Methanobacteriota</taxon>
        <taxon>Stenosarchaea group</taxon>
        <taxon>Halobacteria</taxon>
        <taxon>Halobacteriales</taxon>
        <taxon>Haloferacaceae</taxon>
        <taxon>Halorubrum</taxon>
    </lineage>
</organism>
<dbReference type="Proteomes" id="UP000770586">
    <property type="component" value="Unassembled WGS sequence"/>
</dbReference>
<keyword evidence="1" id="KW-0472">Membrane</keyword>
<evidence type="ECO:0000313" key="4">
    <source>
        <dbReference type="Proteomes" id="UP000770586"/>
    </source>
</evidence>
<name>A0A8J7RTD1_9EURY</name>
<protein>
    <recommendedName>
        <fullName evidence="2">DUF7305 domain-containing protein</fullName>
    </recommendedName>
</protein>
<dbReference type="Pfam" id="PF23981">
    <property type="entry name" value="DUF7305"/>
    <property type="match status" value="1"/>
</dbReference>
<evidence type="ECO:0000259" key="2">
    <source>
        <dbReference type="Pfam" id="PF23981"/>
    </source>
</evidence>
<dbReference type="Pfam" id="PF23960">
    <property type="entry name" value="DUF7289"/>
    <property type="match status" value="1"/>
</dbReference>
<dbReference type="AlphaFoldDB" id="A0A8J7RTD1"/>
<reference evidence="3 4" key="1">
    <citation type="submission" date="2021-03" db="EMBL/GenBank/DDBJ databases">
        <title>Genomic Encyclopedia of Type Strains, Phase IV (KMG-IV): sequencing the most valuable type-strain genomes for metagenomic binning, comparative biology and taxonomic classification.</title>
        <authorList>
            <person name="Goeker M."/>
        </authorList>
    </citation>
    <scope>NUCLEOTIDE SEQUENCE [LARGE SCALE GENOMIC DNA]</scope>
    <source>
        <strain evidence="3 4">DSM 12287</strain>
    </source>
</reference>
<gene>
    <name evidence="3" type="ORF">J2744_000187</name>
</gene>
<proteinExistence type="predicted"/>
<evidence type="ECO:0000256" key="1">
    <source>
        <dbReference type="SAM" id="Phobius"/>
    </source>
</evidence>
<dbReference type="InterPro" id="IPR055729">
    <property type="entry name" value="DUF7305"/>
</dbReference>
<dbReference type="OrthoDB" id="148042at2157"/>
<keyword evidence="1" id="KW-1133">Transmembrane helix</keyword>
<dbReference type="RefSeq" id="WP_209543242.1">
    <property type="nucleotide sequence ID" value="NZ_BAAADX010000003.1"/>
</dbReference>